<accession>A0A918DDL9</accession>
<dbReference type="Proteomes" id="UP000598196">
    <property type="component" value="Unassembled WGS sequence"/>
</dbReference>
<dbReference type="NCBIfam" id="TIGR03373">
    <property type="entry name" value="VI_minor_4"/>
    <property type="match status" value="1"/>
</dbReference>
<sequence>MPRGVLTAPFAGFFGKLPTTGDFVARGLPDGFRLKWDPWVARHLAPRLNRRWPDGGLRFRLVSGGRIAAGVILPGADRVGRAFPLSLILIAPALPDPEGLEGWCDAAGTLDPNLGADTLWDALEALPVPEGAGTDAPFLIWARGQPPLPLDPAAPDAALDQFLPV</sequence>
<protein>
    <recommendedName>
        <fullName evidence="3">Type VI secretion system protein ImpM</fullName>
    </recommendedName>
</protein>
<gene>
    <name evidence="1" type="ORF">GCM10010991_31790</name>
</gene>
<evidence type="ECO:0000313" key="1">
    <source>
        <dbReference type="EMBL" id="GGO36957.1"/>
    </source>
</evidence>
<dbReference type="InterPro" id="IPR038225">
    <property type="entry name" value="TagF_sf"/>
</dbReference>
<name>A0A918DDL9_9RHOB</name>
<keyword evidence="2" id="KW-1185">Reference proteome</keyword>
<comment type="caution">
    <text evidence="1">The sequence shown here is derived from an EMBL/GenBank/DDBJ whole genome shotgun (WGS) entry which is preliminary data.</text>
</comment>
<dbReference type="OrthoDB" id="9801841at2"/>
<dbReference type="RefSeq" id="WP_146287998.1">
    <property type="nucleotide sequence ID" value="NZ_BMLP01000008.1"/>
</dbReference>
<dbReference type="AlphaFoldDB" id="A0A918DDL9"/>
<dbReference type="Pfam" id="PF09867">
    <property type="entry name" value="TagF_N"/>
    <property type="match status" value="1"/>
</dbReference>
<dbReference type="Gene3D" id="3.40.1730.10">
    <property type="entry name" value="pa0076 domain"/>
    <property type="match status" value="1"/>
</dbReference>
<evidence type="ECO:0008006" key="3">
    <source>
        <dbReference type="Google" id="ProtNLM"/>
    </source>
</evidence>
<dbReference type="EMBL" id="BMLP01000008">
    <property type="protein sequence ID" value="GGO36957.1"/>
    <property type="molecule type" value="Genomic_DNA"/>
</dbReference>
<proteinExistence type="predicted"/>
<reference evidence="1 2" key="1">
    <citation type="journal article" date="2014" name="Int. J. Syst. Evol. Microbiol.">
        <title>Complete genome sequence of Corynebacterium casei LMG S-19264T (=DSM 44701T), isolated from a smear-ripened cheese.</title>
        <authorList>
            <consortium name="US DOE Joint Genome Institute (JGI-PGF)"/>
            <person name="Walter F."/>
            <person name="Albersmeier A."/>
            <person name="Kalinowski J."/>
            <person name="Ruckert C."/>
        </authorList>
    </citation>
    <scope>NUCLEOTIDE SEQUENCE [LARGE SCALE GENOMIC DNA]</scope>
    <source>
        <strain evidence="1 2">CGMCC 1.7029</strain>
    </source>
</reference>
<dbReference type="InterPro" id="IPR017748">
    <property type="entry name" value="TagF"/>
</dbReference>
<organism evidence="1 2">
    <name type="scientific">Gemmobacter aquaticus</name>
    <dbReference type="NCBI Taxonomy" id="490185"/>
    <lineage>
        <taxon>Bacteria</taxon>
        <taxon>Pseudomonadati</taxon>
        <taxon>Pseudomonadota</taxon>
        <taxon>Alphaproteobacteria</taxon>
        <taxon>Rhodobacterales</taxon>
        <taxon>Paracoccaceae</taxon>
        <taxon>Gemmobacter</taxon>
    </lineage>
</organism>
<evidence type="ECO:0000313" key="2">
    <source>
        <dbReference type="Proteomes" id="UP000598196"/>
    </source>
</evidence>